<dbReference type="InterPro" id="IPR001611">
    <property type="entry name" value="Leu-rich_rpt"/>
</dbReference>
<comment type="caution">
    <text evidence="6">The sequence shown here is derived from an EMBL/GenBank/DDBJ whole genome shotgun (WGS) entry which is preliminary data.</text>
</comment>
<proteinExistence type="predicted"/>
<keyword evidence="2 5" id="KW-0732">Signal</keyword>
<evidence type="ECO:0000256" key="4">
    <source>
        <dbReference type="SAM" id="MobiDB-lite"/>
    </source>
</evidence>
<dbReference type="SUPFAM" id="SSF52058">
    <property type="entry name" value="L domain-like"/>
    <property type="match status" value="1"/>
</dbReference>
<dbReference type="PANTHER" id="PTHR24373:SF275">
    <property type="entry name" value="TIR DOMAIN-CONTAINING PROTEIN"/>
    <property type="match status" value="1"/>
</dbReference>
<dbReference type="PANTHER" id="PTHR24373">
    <property type="entry name" value="SLIT RELATED LEUCINE-RICH REPEAT NEURONAL PROTEIN"/>
    <property type="match status" value="1"/>
</dbReference>
<dbReference type="FunFam" id="3.80.10.10:FF:001164">
    <property type="entry name" value="GH01279p"/>
    <property type="match status" value="1"/>
</dbReference>
<dbReference type="InterPro" id="IPR003591">
    <property type="entry name" value="Leu-rich_rpt_typical-subtyp"/>
</dbReference>
<feature type="region of interest" description="Disordered" evidence="4">
    <location>
        <begin position="453"/>
        <end position="473"/>
    </location>
</feature>
<keyword evidence="7" id="KW-1185">Reference proteome</keyword>
<evidence type="ECO:0008006" key="8">
    <source>
        <dbReference type="Google" id="ProtNLM"/>
    </source>
</evidence>
<dbReference type="AlphaFoldDB" id="A0A9J6CCN1"/>
<dbReference type="Proteomes" id="UP001107558">
    <property type="component" value="Chromosome 1"/>
</dbReference>
<dbReference type="InterPro" id="IPR050328">
    <property type="entry name" value="Dev_Immune_Receptor"/>
</dbReference>
<dbReference type="EMBL" id="JADBJN010000001">
    <property type="protein sequence ID" value="KAG5679818.1"/>
    <property type="molecule type" value="Genomic_DNA"/>
</dbReference>
<accession>A0A9J6CCN1</accession>
<protein>
    <recommendedName>
        <fullName evidence="8">L domain-like protein</fullName>
    </recommendedName>
</protein>
<dbReference type="Pfam" id="PF13855">
    <property type="entry name" value="LRR_8"/>
    <property type="match status" value="2"/>
</dbReference>
<keyword evidence="3" id="KW-0677">Repeat</keyword>
<dbReference type="Gene3D" id="3.80.10.10">
    <property type="entry name" value="Ribonuclease Inhibitor"/>
    <property type="match status" value="3"/>
</dbReference>
<gene>
    <name evidence="6" type="ORF">PVAND_009356</name>
</gene>
<evidence type="ECO:0000313" key="6">
    <source>
        <dbReference type="EMBL" id="KAG5679818.1"/>
    </source>
</evidence>
<evidence type="ECO:0000256" key="3">
    <source>
        <dbReference type="ARBA" id="ARBA00022737"/>
    </source>
</evidence>
<reference evidence="6" key="1">
    <citation type="submission" date="2021-03" db="EMBL/GenBank/DDBJ databases">
        <title>Chromosome level genome of the anhydrobiotic midge Polypedilum vanderplanki.</title>
        <authorList>
            <person name="Yoshida Y."/>
            <person name="Kikawada T."/>
            <person name="Gusev O."/>
        </authorList>
    </citation>
    <scope>NUCLEOTIDE SEQUENCE</scope>
    <source>
        <strain evidence="6">NIAS01</strain>
        <tissue evidence="6">Whole body or cell culture</tissue>
    </source>
</reference>
<feature type="chain" id="PRO_5039912908" description="L domain-like protein" evidence="5">
    <location>
        <begin position="23"/>
        <end position="505"/>
    </location>
</feature>
<dbReference type="InterPro" id="IPR032675">
    <property type="entry name" value="LRR_dom_sf"/>
</dbReference>
<evidence type="ECO:0000256" key="2">
    <source>
        <dbReference type="ARBA" id="ARBA00022729"/>
    </source>
</evidence>
<dbReference type="OrthoDB" id="676979at2759"/>
<evidence type="ECO:0000256" key="1">
    <source>
        <dbReference type="ARBA" id="ARBA00022614"/>
    </source>
</evidence>
<evidence type="ECO:0000313" key="7">
    <source>
        <dbReference type="Proteomes" id="UP001107558"/>
    </source>
</evidence>
<keyword evidence="1" id="KW-0433">Leucine-rich repeat</keyword>
<feature type="signal peptide" evidence="5">
    <location>
        <begin position="1"/>
        <end position="22"/>
    </location>
</feature>
<name>A0A9J6CCN1_POLVA</name>
<sequence length="505" mass="58131">MNLRSSFFIFIFLLKLSTFSQASQVFKCLYQNPGEYVYSCYLIEANITNSSEPIEFINDHIEGKTSKDVKSLVTPLEEFSFPVKLELIHEQIFEEFPNIEFLYFTPGIGMKTLNLGNCAKIKEFEIYKNEIKEILNNAFINCKNMTKISHGYCNSGSIEAGALRHLTKLEELTITSFPTTFNHIKELLSGLTNLQKIYFDNNLLENFTTGIFNDLKKLENLRMTNNKFTTIPAGVFDGLENLINLDLKSNQITNLNQDSFKGLFKLDTLNLDFNYISDLSSFPFNPLTSLTDLSLIKNSFPTLPTGFFEKNTKLLSVSFSSCDIKEINTGIFDSHLSLSVISLNNNQITSLPPDAFKNLPNLTFISFYNNSIKRLNSNSFVNLIKLDWFNIEFNQLDEIEPNFIRNFPKLRVFDARRNICTDKYLYDMSEPYDQWFSECYYNWEYGRTTIKSSNETSTSTTTEEYKSSTNNEQTSTVTTTTTVHGEILKIKVEILILLIIFLNFL</sequence>
<dbReference type="PROSITE" id="PS51450">
    <property type="entry name" value="LRR"/>
    <property type="match status" value="3"/>
</dbReference>
<organism evidence="6 7">
    <name type="scientific">Polypedilum vanderplanki</name>
    <name type="common">Sleeping chironomid midge</name>
    <dbReference type="NCBI Taxonomy" id="319348"/>
    <lineage>
        <taxon>Eukaryota</taxon>
        <taxon>Metazoa</taxon>
        <taxon>Ecdysozoa</taxon>
        <taxon>Arthropoda</taxon>
        <taxon>Hexapoda</taxon>
        <taxon>Insecta</taxon>
        <taxon>Pterygota</taxon>
        <taxon>Neoptera</taxon>
        <taxon>Endopterygota</taxon>
        <taxon>Diptera</taxon>
        <taxon>Nematocera</taxon>
        <taxon>Chironomoidea</taxon>
        <taxon>Chironomidae</taxon>
        <taxon>Chironominae</taxon>
        <taxon>Polypedilum</taxon>
        <taxon>Polypedilum</taxon>
    </lineage>
</organism>
<evidence type="ECO:0000256" key="5">
    <source>
        <dbReference type="SAM" id="SignalP"/>
    </source>
</evidence>
<dbReference type="SMART" id="SM00369">
    <property type="entry name" value="LRR_TYP"/>
    <property type="match status" value="8"/>
</dbReference>